<dbReference type="PRINTS" id="PR00153">
    <property type="entry name" value="CSAPPISMRASE"/>
</dbReference>
<dbReference type="InterPro" id="IPR002130">
    <property type="entry name" value="Cyclophilin-type_PPIase_dom"/>
</dbReference>
<dbReference type="Pfam" id="PF00160">
    <property type="entry name" value="Pro_isomerase"/>
    <property type="match status" value="2"/>
</dbReference>
<dbReference type="AlphaFoldDB" id="A0ABD3MUS8"/>
<reference evidence="7 8" key="1">
    <citation type="submission" date="2024-10" db="EMBL/GenBank/DDBJ databases">
        <title>Updated reference genomes for cyclostephanoid diatoms.</title>
        <authorList>
            <person name="Roberts W.R."/>
            <person name="Alverson A.J."/>
        </authorList>
    </citation>
    <scope>NUCLEOTIDE SEQUENCE [LARGE SCALE GENOMIC DNA]</scope>
    <source>
        <strain evidence="7 8">AJA010-31</strain>
    </source>
</reference>
<dbReference type="CDD" id="cd00317">
    <property type="entry name" value="cyclophilin"/>
    <property type="match status" value="1"/>
</dbReference>
<evidence type="ECO:0000256" key="2">
    <source>
        <dbReference type="ARBA" id="ARBA00023242"/>
    </source>
</evidence>
<feature type="domain" description="PPIase cyclophilin-type" evidence="6">
    <location>
        <begin position="878"/>
        <end position="1009"/>
    </location>
</feature>
<dbReference type="Proteomes" id="UP001530400">
    <property type="component" value="Unassembled WGS sequence"/>
</dbReference>
<dbReference type="PANTHER" id="PTHR45625">
    <property type="entry name" value="PEPTIDYL-PROLYL CIS-TRANS ISOMERASE-RELATED"/>
    <property type="match status" value="1"/>
</dbReference>
<name>A0ABD3MUS8_9STRA</name>
<evidence type="ECO:0000256" key="3">
    <source>
        <dbReference type="SAM" id="MobiDB-lite"/>
    </source>
</evidence>
<comment type="subcellular location">
    <subcellularLocation>
        <location evidence="1">Nucleus</location>
    </subcellularLocation>
</comment>
<evidence type="ECO:0000313" key="7">
    <source>
        <dbReference type="EMBL" id="KAL3767688.1"/>
    </source>
</evidence>
<dbReference type="SUPFAM" id="SSF50891">
    <property type="entry name" value="Cyclophilin-like"/>
    <property type="match status" value="2"/>
</dbReference>
<keyword evidence="4" id="KW-0812">Transmembrane</keyword>
<protein>
    <recommendedName>
        <fullName evidence="6">PPIase cyclophilin-type domain-containing protein</fullName>
    </recommendedName>
</protein>
<evidence type="ECO:0000256" key="1">
    <source>
        <dbReference type="ARBA" id="ARBA00004123"/>
    </source>
</evidence>
<comment type="caution">
    <text evidence="7">The sequence shown here is derived from an EMBL/GenBank/DDBJ whole genome shotgun (WGS) entry which is preliminary data.</text>
</comment>
<dbReference type="InterPro" id="IPR044666">
    <property type="entry name" value="Cyclophilin_A-like"/>
</dbReference>
<keyword evidence="4" id="KW-1133">Transmembrane helix</keyword>
<keyword evidence="4" id="KW-0472">Membrane</keyword>
<feature type="compositionally biased region" description="Polar residues" evidence="3">
    <location>
        <begin position="91"/>
        <end position="105"/>
    </location>
</feature>
<evidence type="ECO:0000259" key="6">
    <source>
        <dbReference type="PROSITE" id="PS50072"/>
    </source>
</evidence>
<accession>A0ABD3MUS8</accession>
<feature type="region of interest" description="Disordered" evidence="3">
    <location>
        <begin position="62"/>
        <end position="106"/>
    </location>
</feature>
<feature type="domain" description="PPIase cyclophilin-type" evidence="6">
    <location>
        <begin position="605"/>
        <end position="736"/>
    </location>
</feature>
<feature type="signal peptide" evidence="5">
    <location>
        <begin position="1"/>
        <end position="23"/>
    </location>
</feature>
<sequence>MAVSGRAIIKYIHMLCFLVTASATLHVWSRSAFVQPITRAGTHKSSYQSAILLAKKKRKKSTSKSDSFDDDVDSLSESDRDSAKTYEDVSSEVQSNNSPTRTLSGGPSLIFEMARRMLVWDDELYQGLNDSSHDVYENKVLSNALSNTDGPTISAPRWRPSPLMQKGISNVNPAFRTSSPIMTSAGYAGILRRNSRKKMKPSMWRHALRVYDKMADLEKITIEGDSQSKQKAIRRKTVHYEAALVAASKLAMWEEAIKIFRSVEEIPQTKIRRVERAVVGIGDGSPRLLNNTPDEQLIASVKTTSAVTDNMILSVISACIKGSKVKRTANLTPSASTNATSLLNATTTQVVRQRGPTRLLSIEERRRPLDAARSIVFTMEEKHDIPLVARHINPLAAAYIRLGLRSDAIDLINLLKDRDPSPPPVYAEDTAGLISEYESEDEDDEYLDEEEHDEFEAGYEELQLNVHQVKAKDRGSYALLVQGAVMEQDWDGAVRELQKMTEGNNGRAAKSKALNQFLVIVAAAVMLVGVVKVFGTASWHSKAVPHEGQIQVMHDHDVGAVRSNLGRDADEAKLFEGMIESDGGKQVISQKDEDNKESNFIQFEFANLDGEEGITGIVIVELHPEWAPLGVERIKELTAASFWDGCRFFRVVPNFMVQIGINGDPEIAKQWRSKKIKDDEVLQTNERGTISFAMAGKGTRTSQIFINTGKGNAFLDKQGFAPFGRVISGMDVVDRIYDGYREKPQQGSLTIFPSHTIEEAEDAFGMHHQDSIATDKMGVKGNNGKAARRKALNQLVVILAAAVMLVGGVKVFGTASWHSKKAVAREGQIMHHHGARAVVQNLGRDADESQGIAVSAGDKQAVSQTNLNEVSNFIQFEFANLDGEEGSIGIVVVELHPDWAPLGVERIKELTAASFWDECRFFRVVPNFIAQIGIHGDPDISEHWFSKKIKDDEVLQTNERGTVSFAMAGKGTRTSQIFINTGKGNAFLDKQGFAPFGRVISGMDVVDRIYDGYREKPKQGMFV</sequence>
<dbReference type="EMBL" id="JALLPJ020001360">
    <property type="protein sequence ID" value="KAL3767688.1"/>
    <property type="molecule type" value="Genomic_DNA"/>
</dbReference>
<keyword evidence="8" id="KW-1185">Reference proteome</keyword>
<feature type="transmembrane region" description="Helical" evidence="4">
    <location>
        <begin position="517"/>
        <end position="535"/>
    </location>
</feature>
<feature type="transmembrane region" description="Helical" evidence="4">
    <location>
        <begin position="795"/>
        <end position="817"/>
    </location>
</feature>
<dbReference type="GO" id="GO:0005634">
    <property type="term" value="C:nucleus"/>
    <property type="evidence" value="ECO:0007669"/>
    <property type="project" value="UniProtKB-SubCell"/>
</dbReference>
<evidence type="ECO:0000256" key="5">
    <source>
        <dbReference type="SAM" id="SignalP"/>
    </source>
</evidence>
<dbReference type="PANTHER" id="PTHR45625:SF6">
    <property type="entry name" value="SPLICEOSOME-ASSOCIATED PROTEIN CWC27 HOMOLOG"/>
    <property type="match status" value="1"/>
</dbReference>
<keyword evidence="2" id="KW-0539">Nucleus</keyword>
<evidence type="ECO:0000313" key="8">
    <source>
        <dbReference type="Proteomes" id="UP001530400"/>
    </source>
</evidence>
<dbReference type="Gene3D" id="2.40.100.10">
    <property type="entry name" value="Cyclophilin-like"/>
    <property type="match status" value="2"/>
</dbReference>
<dbReference type="InterPro" id="IPR029000">
    <property type="entry name" value="Cyclophilin-like_dom_sf"/>
</dbReference>
<gene>
    <name evidence="7" type="ORF">ACHAWO_004390</name>
</gene>
<feature type="chain" id="PRO_5044808303" description="PPIase cyclophilin-type domain-containing protein" evidence="5">
    <location>
        <begin position="24"/>
        <end position="1023"/>
    </location>
</feature>
<evidence type="ECO:0000256" key="4">
    <source>
        <dbReference type="SAM" id="Phobius"/>
    </source>
</evidence>
<organism evidence="7 8">
    <name type="scientific">Cyclotella atomus</name>
    <dbReference type="NCBI Taxonomy" id="382360"/>
    <lineage>
        <taxon>Eukaryota</taxon>
        <taxon>Sar</taxon>
        <taxon>Stramenopiles</taxon>
        <taxon>Ochrophyta</taxon>
        <taxon>Bacillariophyta</taxon>
        <taxon>Coscinodiscophyceae</taxon>
        <taxon>Thalassiosirophycidae</taxon>
        <taxon>Stephanodiscales</taxon>
        <taxon>Stephanodiscaceae</taxon>
        <taxon>Cyclotella</taxon>
    </lineage>
</organism>
<proteinExistence type="predicted"/>
<dbReference type="PROSITE" id="PS50072">
    <property type="entry name" value="CSA_PPIASE_2"/>
    <property type="match status" value="2"/>
</dbReference>
<keyword evidence="5" id="KW-0732">Signal</keyword>
<feature type="compositionally biased region" description="Basic and acidic residues" evidence="3">
    <location>
        <begin position="77"/>
        <end position="87"/>
    </location>
</feature>